<protein>
    <recommendedName>
        <fullName evidence="4">Outer membrane protein beta-barrel domain-containing protein</fullName>
    </recommendedName>
</protein>
<accession>A0A239LYL3</accession>
<dbReference type="EMBL" id="FZPD01000006">
    <property type="protein sequence ID" value="SNT35561.1"/>
    <property type="molecule type" value="Genomic_DNA"/>
</dbReference>
<evidence type="ECO:0000313" key="3">
    <source>
        <dbReference type="Proteomes" id="UP000198393"/>
    </source>
</evidence>
<evidence type="ECO:0000256" key="1">
    <source>
        <dbReference type="SAM" id="MobiDB-lite"/>
    </source>
</evidence>
<keyword evidence="3" id="KW-1185">Reference proteome</keyword>
<gene>
    <name evidence="2" type="ORF">SAMN05421640_3499</name>
</gene>
<sequence>MIQRNLILSVLFFSSFLSVSQVREVRSRANAFKNSSSSYSSNSNSSDYSYSSDDSEGSLFLIDLFIGMMRPMVQGVSLAQQAQLENIQEERWRAGLDLKLNGGINFKEAEFFDTQMLRANYGLFSTQLRRFNLNDVSGDFTTIDWQILQLNLINTENLRWVVGGGVSNEYQTSQSHFEWTTDLYVMTNRFMPYITYRKSGDGYPREEFSVQMEYRPFKEKNEEFAFGAGYVHQMNYDVRFDFVTVGVSFYLK</sequence>
<dbReference type="RefSeq" id="WP_089358170.1">
    <property type="nucleotide sequence ID" value="NZ_FZPD01000006.1"/>
</dbReference>
<proteinExistence type="predicted"/>
<dbReference type="OrthoDB" id="982859at2"/>
<evidence type="ECO:0008006" key="4">
    <source>
        <dbReference type="Google" id="ProtNLM"/>
    </source>
</evidence>
<organism evidence="2 3">
    <name type="scientific">Ekhidna lutea</name>
    <dbReference type="NCBI Taxonomy" id="447679"/>
    <lineage>
        <taxon>Bacteria</taxon>
        <taxon>Pseudomonadati</taxon>
        <taxon>Bacteroidota</taxon>
        <taxon>Cytophagia</taxon>
        <taxon>Cytophagales</taxon>
        <taxon>Reichenbachiellaceae</taxon>
        <taxon>Ekhidna</taxon>
    </lineage>
</organism>
<name>A0A239LYL3_EKHLU</name>
<feature type="region of interest" description="Disordered" evidence="1">
    <location>
        <begin position="34"/>
        <end position="53"/>
    </location>
</feature>
<dbReference type="AlphaFoldDB" id="A0A239LYL3"/>
<feature type="compositionally biased region" description="Low complexity" evidence="1">
    <location>
        <begin position="34"/>
        <end position="52"/>
    </location>
</feature>
<evidence type="ECO:0000313" key="2">
    <source>
        <dbReference type="EMBL" id="SNT35561.1"/>
    </source>
</evidence>
<dbReference type="Proteomes" id="UP000198393">
    <property type="component" value="Unassembled WGS sequence"/>
</dbReference>
<reference evidence="2 3" key="1">
    <citation type="submission" date="2017-06" db="EMBL/GenBank/DDBJ databases">
        <authorList>
            <person name="Kim H.J."/>
            <person name="Triplett B.A."/>
        </authorList>
    </citation>
    <scope>NUCLEOTIDE SEQUENCE [LARGE SCALE GENOMIC DNA]</scope>
    <source>
        <strain evidence="2 3">DSM 19307</strain>
    </source>
</reference>